<reference evidence="1 2" key="1">
    <citation type="submission" date="2009-02" db="EMBL/GenBank/DDBJ databases">
        <title>Sequencing of the draft genome and assembly of Lutiella nitroferrum 2002.</title>
        <authorList>
            <consortium name="US DOE Joint Genome Institute (JGI-PGF)"/>
            <person name="Lucas S."/>
            <person name="Copeland A."/>
            <person name="Lapidus A."/>
            <person name="Glavina del Rio T."/>
            <person name="Tice H."/>
            <person name="Bruce D."/>
            <person name="Goodwin L."/>
            <person name="Pitluck S."/>
            <person name="Larimer F."/>
            <person name="Land M.L."/>
            <person name="Hauser L."/>
            <person name="Coates J.D."/>
        </authorList>
    </citation>
    <scope>NUCLEOTIDE SEQUENCE [LARGE SCALE GENOMIC DNA]</scope>
    <source>
        <strain evidence="1 2">2002</strain>
    </source>
</reference>
<dbReference type="EMBL" id="ACIS01000001">
    <property type="protein sequence ID" value="EEG10406.1"/>
    <property type="molecule type" value="Genomic_DNA"/>
</dbReference>
<accession>B9YZ53</accession>
<dbReference type="AlphaFoldDB" id="B9YZ53"/>
<organism evidence="1 2">
    <name type="scientific">Pseudogulbenkiania ferrooxidans 2002</name>
    <dbReference type="NCBI Taxonomy" id="279714"/>
    <lineage>
        <taxon>Bacteria</taxon>
        <taxon>Pseudomonadati</taxon>
        <taxon>Pseudomonadota</taxon>
        <taxon>Betaproteobacteria</taxon>
        <taxon>Neisseriales</taxon>
        <taxon>Chromobacteriaceae</taxon>
        <taxon>Pseudogulbenkiania</taxon>
    </lineage>
</organism>
<gene>
    <name evidence="1" type="ORF">FuraDRAFT_0388</name>
</gene>
<name>B9YZ53_9NEIS</name>
<keyword evidence="2" id="KW-1185">Reference proteome</keyword>
<evidence type="ECO:0000313" key="1">
    <source>
        <dbReference type="EMBL" id="EEG10406.1"/>
    </source>
</evidence>
<dbReference type="Proteomes" id="UP000003165">
    <property type="component" value="Unassembled WGS sequence"/>
</dbReference>
<evidence type="ECO:0000313" key="2">
    <source>
        <dbReference type="Proteomes" id="UP000003165"/>
    </source>
</evidence>
<protein>
    <submittedName>
        <fullName evidence="1">Uncharacterized protein</fullName>
    </submittedName>
</protein>
<proteinExistence type="predicted"/>
<comment type="caution">
    <text evidence="1">The sequence shown here is derived from an EMBL/GenBank/DDBJ whole genome shotgun (WGS) entry which is preliminary data.</text>
</comment>
<sequence length="109" mass="11706">MFISVDLPEPEAPTMATISPAMICRLTSRSTATVSSPAWNSRVSPLTSSRGVAIAYNPIGGPRRSLLLAVLAEACPTTTRSPCFRPDNTWALTLLLRPILTRRGLGRPS</sequence>